<dbReference type="Proteomes" id="UP001432180">
    <property type="component" value="Chromosome"/>
</dbReference>
<feature type="domain" description="Mur ligase central" evidence="23">
    <location>
        <begin position="47"/>
        <end position="268"/>
    </location>
</feature>
<dbReference type="SUPFAM" id="SSF53623">
    <property type="entry name" value="MurD-like peptide ligases, catalytic domain"/>
    <property type="match status" value="1"/>
</dbReference>
<dbReference type="EC" id="6.3.2.17" evidence="6"/>
<comment type="catalytic activity">
    <reaction evidence="20">
        <text>7,8-dihydropteroate + L-glutamate + ATP = 7,8-dihydrofolate + ADP + phosphate + H(+)</text>
        <dbReference type="Rhea" id="RHEA:23584"/>
        <dbReference type="ChEBI" id="CHEBI:15378"/>
        <dbReference type="ChEBI" id="CHEBI:17839"/>
        <dbReference type="ChEBI" id="CHEBI:29985"/>
        <dbReference type="ChEBI" id="CHEBI:30616"/>
        <dbReference type="ChEBI" id="CHEBI:43474"/>
        <dbReference type="ChEBI" id="CHEBI:57451"/>
        <dbReference type="ChEBI" id="CHEBI:456216"/>
        <dbReference type="EC" id="6.3.2.12"/>
    </reaction>
</comment>
<evidence type="ECO:0000313" key="24">
    <source>
        <dbReference type="EMBL" id="WPL16936.1"/>
    </source>
</evidence>
<evidence type="ECO:0000256" key="9">
    <source>
        <dbReference type="ARBA" id="ARBA00022723"/>
    </source>
</evidence>
<accession>A0ABZ0S9K3</accession>
<evidence type="ECO:0000256" key="7">
    <source>
        <dbReference type="ARBA" id="ARBA00019357"/>
    </source>
</evidence>
<keyword evidence="13" id="KW-0289">Folate biosynthesis</keyword>
<dbReference type="EMBL" id="CP121472">
    <property type="protein sequence ID" value="WPL16936.1"/>
    <property type="molecule type" value="Genomic_DNA"/>
</dbReference>
<dbReference type="InterPro" id="IPR036565">
    <property type="entry name" value="Mur-like_cat_sf"/>
</dbReference>
<evidence type="ECO:0000256" key="13">
    <source>
        <dbReference type="ARBA" id="ARBA00022909"/>
    </source>
</evidence>
<dbReference type="NCBIfam" id="NF008101">
    <property type="entry name" value="PRK10846.1"/>
    <property type="match status" value="1"/>
</dbReference>
<evidence type="ECO:0000259" key="22">
    <source>
        <dbReference type="Pfam" id="PF02875"/>
    </source>
</evidence>
<keyword evidence="25" id="KW-1185">Reference proteome</keyword>
<sequence>MRWNTLDEWLAWQEGLHPQRIDLRLERLQAVWQALGPPPLHGPVMTVGGTNGKGSTVTYLDACCRAAGLKTGVYTSPHLLRYNERVRIDGQEASDQALCQAFARIDLARGEISLTYFEFGTLAALELFSRARVELILLEVGLGGRLDAVNLLDADIALVTSIGRDHMAWLGEDPNQIAFEKAGIFRSGRPAIIGSREPPPRLRGQAEAVNARVYQLGREFDWQLADSGKSDPPTWHWRHADGTEFLHLPLPALTGRVQLDNASAALCALHLLAREQQTAWKMQDAHLRSGLNAARLPGRFQRIPGAPSWILDVAHNQDAARVLADNLRELEVAGQVHLVFGVVEDKEAETIAALLAPVVDFWYLAEPPGKRAMPLETLAAKVVAATGSDPMLCDDLMNALQQAMACASGLDLIVVTGSFMTVEAALRYRAPAAASAAIASKASV</sequence>
<keyword evidence="9" id="KW-0479">Metal-binding</keyword>
<keyword evidence="10 21" id="KW-0547">Nucleotide-binding</keyword>
<evidence type="ECO:0000256" key="4">
    <source>
        <dbReference type="ARBA" id="ARBA00008276"/>
    </source>
</evidence>
<dbReference type="PANTHER" id="PTHR11136">
    <property type="entry name" value="FOLYLPOLYGLUTAMATE SYNTHASE-RELATED"/>
    <property type="match status" value="1"/>
</dbReference>
<dbReference type="Pfam" id="PF08245">
    <property type="entry name" value="Mur_ligase_M"/>
    <property type="match status" value="1"/>
</dbReference>
<reference evidence="24 25" key="1">
    <citation type="journal article" date="2023" name="Microorganisms">
        <title>Thiorhodovibrio frisius and Trv. litoralis spp. nov., Two Novel Members from a Clade of Fastidious Purple Sulfur Bacteria That Exhibit Unique Red-Shifted Light-Harvesting Capabilities.</title>
        <authorList>
            <person name="Methner A."/>
            <person name="Kuzyk S.B."/>
            <person name="Petersen J."/>
            <person name="Bauer S."/>
            <person name="Brinkmann H."/>
            <person name="Sichau K."/>
            <person name="Wanner G."/>
            <person name="Wolf J."/>
            <person name="Neumann-Schaal M."/>
            <person name="Henke P."/>
            <person name="Tank M."/>
            <person name="Sproer C."/>
            <person name="Bunk B."/>
            <person name="Overmann J."/>
        </authorList>
    </citation>
    <scope>NUCLEOTIDE SEQUENCE [LARGE SCALE GENOMIC DNA]</scope>
    <source>
        <strain evidence="24 25">DSM 6702</strain>
    </source>
</reference>
<dbReference type="InterPro" id="IPR001645">
    <property type="entry name" value="Folylpolyglutamate_synth"/>
</dbReference>
<evidence type="ECO:0000256" key="3">
    <source>
        <dbReference type="ARBA" id="ARBA00005150"/>
    </source>
</evidence>
<organism evidence="24 25">
    <name type="scientific">Thiorhodovibrio winogradskyi</name>
    <dbReference type="NCBI Taxonomy" id="77007"/>
    <lineage>
        <taxon>Bacteria</taxon>
        <taxon>Pseudomonadati</taxon>
        <taxon>Pseudomonadota</taxon>
        <taxon>Gammaproteobacteria</taxon>
        <taxon>Chromatiales</taxon>
        <taxon>Chromatiaceae</taxon>
        <taxon>Thiorhodovibrio</taxon>
    </lineage>
</organism>
<evidence type="ECO:0000256" key="20">
    <source>
        <dbReference type="ARBA" id="ARBA00049161"/>
    </source>
</evidence>
<evidence type="ECO:0000256" key="16">
    <source>
        <dbReference type="ARBA" id="ARBA00032510"/>
    </source>
</evidence>
<keyword evidence="8 21" id="KW-0436">Ligase</keyword>
<comment type="pathway">
    <text evidence="3">Cofactor biosynthesis; tetrahydrofolylpolyglutamate biosynthesis.</text>
</comment>
<dbReference type="RefSeq" id="WP_328987464.1">
    <property type="nucleotide sequence ID" value="NZ_CP121472.1"/>
</dbReference>
<comment type="pathway">
    <text evidence="2">Cofactor biosynthesis; tetrahydrofolate biosynthesis; 7,8-dihydrofolate from 2-amino-4-hydroxy-6-hydroxymethyl-7,8-dihydropteridine diphosphate and 4-aminobenzoate: step 2/2.</text>
</comment>
<evidence type="ECO:0000256" key="11">
    <source>
        <dbReference type="ARBA" id="ARBA00022840"/>
    </source>
</evidence>
<evidence type="ECO:0000256" key="15">
    <source>
        <dbReference type="ARBA" id="ARBA00030592"/>
    </source>
</evidence>
<comment type="catalytic activity">
    <reaction evidence="19">
        <text>(6R)-5,10-methylenetetrahydrofolyl-(gamma-L-Glu)(n) + L-glutamate + ATP = (6R)-5,10-methylenetetrahydrofolyl-(gamma-L-Glu)(n+1) + ADP + phosphate + H(+)</text>
        <dbReference type="Rhea" id="RHEA:51912"/>
        <dbReference type="Rhea" id="RHEA-COMP:13257"/>
        <dbReference type="Rhea" id="RHEA-COMP:13258"/>
        <dbReference type="ChEBI" id="CHEBI:15378"/>
        <dbReference type="ChEBI" id="CHEBI:29985"/>
        <dbReference type="ChEBI" id="CHEBI:30616"/>
        <dbReference type="ChEBI" id="CHEBI:43474"/>
        <dbReference type="ChEBI" id="CHEBI:136572"/>
        <dbReference type="ChEBI" id="CHEBI:456216"/>
        <dbReference type="EC" id="6.3.2.17"/>
    </reaction>
</comment>
<dbReference type="Gene3D" id="3.90.190.20">
    <property type="entry name" value="Mur ligase, C-terminal domain"/>
    <property type="match status" value="1"/>
</dbReference>
<evidence type="ECO:0000256" key="5">
    <source>
        <dbReference type="ARBA" id="ARBA00013023"/>
    </source>
</evidence>
<evidence type="ECO:0000256" key="18">
    <source>
        <dbReference type="ARBA" id="ARBA00047808"/>
    </source>
</evidence>
<dbReference type="InterPro" id="IPR036615">
    <property type="entry name" value="Mur_ligase_C_dom_sf"/>
</dbReference>
<dbReference type="InterPro" id="IPR013221">
    <property type="entry name" value="Mur_ligase_cen"/>
</dbReference>
<comment type="similarity">
    <text evidence="4 21">Belongs to the folylpolyglutamate synthase family.</text>
</comment>
<evidence type="ECO:0000256" key="17">
    <source>
        <dbReference type="ARBA" id="ARBA00047493"/>
    </source>
</evidence>
<evidence type="ECO:0000256" key="1">
    <source>
        <dbReference type="ARBA" id="ARBA00002714"/>
    </source>
</evidence>
<dbReference type="Gene3D" id="3.40.1190.10">
    <property type="entry name" value="Mur-like, catalytic domain"/>
    <property type="match status" value="1"/>
</dbReference>
<feature type="domain" description="Mur ligase C-terminal" evidence="22">
    <location>
        <begin position="298"/>
        <end position="419"/>
    </location>
</feature>
<dbReference type="InterPro" id="IPR004101">
    <property type="entry name" value="Mur_ligase_C"/>
</dbReference>
<dbReference type="EC" id="6.3.2.12" evidence="5"/>
<keyword evidence="11 21" id="KW-0067">ATP-binding</keyword>
<evidence type="ECO:0000256" key="6">
    <source>
        <dbReference type="ARBA" id="ARBA00013025"/>
    </source>
</evidence>
<evidence type="ECO:0000256" key="8">
    <source>
        <dbReference type="ARBA" id="ARBA00022598"/>
    </source>
</evidence>
<evidence type="ECO:0000256" key="21">
    <source>
        <dbReference type="PIRNR" id="PIRNR001563"/>
    </source>
</evidence>
<evidence type="ECO:0000256" key="12">
    <source>
        <dbReference type="ARBA" id="ARBA00022842"/>
    </source>
</evidence>
<dbReference type="SUPFAM" id="SSF53244">
    <property type="entry name" value="MurD-like peptide ligases, peptide-binding domain"/>
    <property type="match status" value="1"/>
</dbReference>
<comment type="function">
    <text evidence="1">Functions in two distinct reactions of the de novo folate biosynthetic pathway. Catalyzes the addition of a glutamate residue to dihydropteroate (7,8-dihydropteroate or H2Pte) to form dihydrofolate (7,8-dihydrofolate monoglutamate or H2Pte-Glu). Also catalyzes successive additions of L-glutamate to tetrahydrofolate or 10-formyltetrahydrofolate or 5,10-methylenetetrahydrofolate, leading to folylpolyglutamate derivatives.</text>
</comment>
<dbReference type="Pfam" id="PF02875">
    <property type="entry name" value="Mur_ligase_C"/>
    <property type="match status" value="1"/>
</dbReference>
<dbReference type="PIRSF" id="PIRSF001563">
    <property type="entry name" value="Folylpolyglu_synth"/>
    <property type="match status" value="1"/>
</dbReference>
<proteinExistence type="inferred from homology"/>
<evidence type="ECO:0000256" key="14">
    <source>
        <dbReference type="ARBA" id="ARBA00030048"/>
    </source>
</evidence>
<dbReference type="PANTHER" id="PTHR11136:SF0">
    <property type="entry name" value="DIHYDROFOLATE SYNTHETASE-RELATED"/>
    <property type="match status" value="1"/>
</dbReference>
<protein>
    <recommendedName>
        <fullName evidence="7">Dihydrofolate synthase/folylpolyglutamate synthase</fullName>
        <ecNumber evidence="5">6.3.2.12</ecNumber>
        <ecNumber evidence="6">6.3.2.17</ecNumber>
    </recommendedName>
    <alternativeName>
        <fullName evidence="16">Folylpoly-gamma-glutamate synthetase-dihydrofolate synthetase</fullName>
    </alternativeName>
    <alternativeName>
        <fullName evidence="14">Folylpolyglutamate synthetase</fullName>
    </alternativeName>
    <alternativeName>
        <fullName evidence="15">Tetrahydrofolylpolyglutamate synthase</fullName>
    </alternativeName>
</protein>
<evidence type="ECO:0000256" key="19">
    <source>
        <dbReference type="ARBA" id="ARBA00049035"/>
    </source>
</evidence>
<gene>
    <name evidence="24" type="primary">folC</name>
    <name evidence="24" type="ORF">Thiowin_01916</name>
</gene>
<evidence type="ECO:0000313" key="25">
    <source>
        <dbReference type="Proteomes" id="UP001432180"/>
    </source>
</evidence>
<evidence type="ECO:0000259" key="23">
    <source>
        <dbReference type="Pfam" id="PF08245"/>
    </source>
</evidence>
<comment type="catalytic activity">
    <reaction evidence="18">
        <text>10-formyltetrahydrofolyl-(gamma-L-Glu)(n) + L-glutamate + ATP = 10-formyltetrahydrofolyl-(gamma-L-Glu)(n+1) + ADP + phosphate + H(+)</text>
        <dbReference type="Rhea" id="RHEA:51904"/>
        <dbReference type="Rhea" id="RHEA-COMP:13088"/>
        <dbReference type="Rhea" id="RHEA-COMP:14300"/>
        <dbReference type="ChEBI" id="CHEBI:15378"/>
        <dbReference type="ChEBI" id="CHEBI:29985"/>
        <dbReference type="ChEBI" id="CHEBI:30616"/>
        <dbReference type="ChEBI" id="CHEBI:43474"/>
        <dbReference type="ChEBI" id="CHEBI:134413"/>
        <dbReference type="ChEBI" id="CHEBI:456216"/>
        <dbReference type="EC" id="6.3.2.17"/>
    </reaction>
</comment>
<dbReference type="NCBIfam" id="TIGR01499">
    <property type="entry name" value="folC"/>
    <property type="match status" value="1"/>
</dbReference>
<keyword evidence="12" id="KW-0460">Magnesium</keyword>
<evidence type="ECO:0000256" key="10">
    <source>
        <dbReference type="ARBA" id="ARBA00022741"/>
    </source>
</evidence>
<comment type="catalytic activity">
    <reaction evidence="17">
        <text>(6S)-5,6,7,8-tetrahydrofolyl-(gamma-L-Glu)(n) + L-glutamate + ATP = (6S)-5,6,7,8-tetrahydrofolyl-(gamma-L-Glu)(n+1) + ADP + phosphate + H(+)</text>
        <dbReference type="Rhea" id="RHEA:10580"/>
        <dbReference type="Rhea" id="RHEA-COMP:14738"/>
        <dbReference type="Rhea" id="RHEA-COMP:14740"/>
        <dbReference type="ChEBI" id="CHEBI:15378"/>
        <dbReference type="ChEBI" id="CHEBI:29985"/>
        <dbReference type="ChEBI" id="CHEBI:30616"/>
        <dbReference type="ChEBI" id="CHEBI:43474"/>
        <dbReference type="ChEBI" id="CHEBI:141005"/>
        <dbReference type="ChEBI" id="CHEBI:456216"/>
        <dbReference type="EC" id="6.3.2.17"/>
    </reaction>
</comment>
<name>A0ABZ0S9K3_9GAMM</name>
<evidence type="ECO:0000256" key="2">
    <source>
        <dbReference type="ARBA" id="ARBA00004799"/>
    </source>
</evidence>